<organism evidence="1 2">
    <name type="scientific">Chlorobaculum tepidum (strain ATCC 49652 / DSM 12025 / NBRC 103806 / TLS)</name>
    <name type="common">Chlorobium tepidum</name>
    <dbReference type="NCBI Taxonomy" id="194439"/>
    <lineage>
        <taxon>Bacteria</taxon>
        <taxon>Pseudomonadati</taxon>
        <taxon>Chlorobiota</taxon>
        <taxon>Chlorobiia</taxon>
        <taxon>Chlorobiales</taxon>
        <taxon>Chlorobiaceae</taxon>
        <taxon>Chlorobaculum</taxon>
    </lineage>
</organism>
<dbReference type="HOGENOM" id="CLU_3059905_0_0_10"/>
<proteinExistence type="predicted"/>
<sequence length="53" mass="6266">MFALLRWLFNGNQATKDMAINQRKRGGLPLRFAAFHELTEEEDGHKTRSYNRE</sequence>
<dbReference type="EMBL" id="AE006470">
    <property type="protein sequence ID" value="AAM71470.1"/>
    <property type="molecule type" value="Genomic_DNA"/>
</dbReference>
<name>Q8KFU8_CHLTE</name>
<gene>
    <name evidence="1" type="ordered locus">CT0223</name>
</gene>
<dbReference type="KEGG" id="cte:CT0223"/>
<dbReference type="EnsemblBacteria" id="AAM71470">
    <property type="protein sequence ID" value="AAM71470"/>
    <property type="gene ID" value="CT0223"/>
</dbReference>
<dbReference type="STRING" id="194439.CT0223"/>
<keyword evidence="2" id="KW-1185">Reference proteome</keyword>
<dbReference type="Proteomes" id="UP000001007">
    <property type="component" value="Chromosome"/>
</dbReference>
<accession>Q8KFU8</accession>
<dbReference type="AlphaFoldDB" id="Q8KFU8"/>
<evidence type="ECO:0000313" key="1">
    <source>
        <dbReference type="EMBL" id="AAM71470.1"/>
    </source>
</evidence>
<evidence type="ECO:0000313" key="2">
    <source>
        <dbReference type="Proteomes" id="UP000001007"/>
    </source>
</evidence>
<protein>
    <submittedName>
        <fullName evidence="1">Uncharacterized protein</fullName>
    </submittedName>
</protein>
<reference evidence="1 2" key="1">
    <citation type="journal article" date="2002" name="Proc. Natl. Acad. Sci. U.S.A.">
        <title>The complete genome sequence of Chlorobium tepidum TLS, a photosynthetic, anaerobic, green-sulfur bacterium.</title>
        <authorList>
            <person name="Eisen J.A."/>
            <person name="Nelson K.E."/>
            <person name="Paulsen I.T."/>
            <person name="Heidelberg J.F."/>
            <person name="Wu M."/>
            <person name="Dodson R.J."/>
            <person name="Deboy R."/>
            <person name="Gwinn M.L."/>
            <person name="Nelson W.C."/>
            <person name="Haft D.H."/>
            <person name="Hickey E.K."/>
            <person name="Peterson J.D."/>
            <person name="Durkin A.S."/>
            <person name="Kolonay J.L."/>
            <person name="Yang F."/>
            <person name="Holt I."/>
            <person name="Umayam L.A."/>
            <person name="Mason T."/>
            <person name="Brenner M."/>
            <person name="Shea T.P."/>
            <person name="Parksey D."/>
            <person name="Nierman W.C."/>
            <person name="Feldblyum T.V."/>
            <person name="Hansen C.L."/>
            <person name="Craven M.B."/>
            <person name="Radune D."/>
            <person name="Vamathevan J."/>
            <person name="Khouri H."/>
            <person name="White O."/>
            <person name="Gruber T.M."/>
            <person name="Ketchum K.A."/>
            <person name="Venter J.C."/>
            <person name="Tettelin H."/>
            <person name="Bryant D.A."/>
            <person name="Fraser C.M."/>
        </authorList>
    </citation>
    <scope>NUCLEOTIDE SEQUENCE [LARGE SCALE GENOMIC DNA]</scope>
    <source>
        <strain evidence="2">ATCC 49652 / DSM 12025 / NBRC 103806 / TLS</strain>
    </source>
</reference>